<dbReference type="InterPro" id="IPR018060">
    <property type="entry name" value="HTH_AraC"/>
</dbReference>
<evidence type="ECO:0000256" key="2">
    <source>
        <dbReference type="ARBA" id="ARBA00023125"/>
    </source>
</evidence>
<reference evidence="7" key="1">
    <citation type="submission" date="2016-07" db="EMBL/GenBank/DDBJ databases">
        <authorList>
            <person name="Florea S."/>
            <person name="Webb J.S."/>
            <person name="Jaromczyk J."/>
            <person name="Schardl C.L."/>
        </authorList>
    </citation>
    <scope>NUCLEOTIDE SEQUENCE [LARGE SCALE GENOMIC DNA]</scope>
    <source>
        <strain evidence="7">1YdBTEX2</strain>
    </source>
</reference>
<evidence type="ECO:0000256" key="1">
    <source>
        <dbReference type="ARBA" id="ARBA00023015"/>
    </source>
</evidence>
<dbReference type="SUPFAM" id="SSF46689">
    <property type="entry name" value="Homeodomain-like"/>
    <property type="match status" value="1"/>
</dbReference>
<dbReference type="Gene3D" id="1.10.10.60">
    <property type="entry name" value="Homeodomain-like"/>
    <property type="match status" value="2"/>
</dbReference>
<dbReference type="SMART" id="SM00342">
    <property type="entry name" value="HTH_ARAC"/>
    <property type="match status" value="1"/>
</dbReference>
<dbReference type="Pfam" id="PF12833">
    <property type="entry name" value="HTH_18"/>
    <property type="match status" value="1"/>
</dbReference>
<keyword evidence="1" id="KW-0805">Transcription regulation</keyword>
<sequence length="245" mass="26437">MKVPAAVDSPRWSGRAWIAPGMAIFIGRAGHQDWHHHQAHQIALGVNALVSVESPQGCHTGAAVRIPAGVRHRLSGDIVMSIYLDVLSDEARALPEGRTLAPLEIATADVTRLIDALDETTLDVRRAVRRALGVIDLPTTDPRLAAVSAAVHSGSVRRDQLAALVHLSPTRFSHWFVEQTGLPMRSYAKWLRLTHAVQLLASGLSMTEAAHAVGFSDSAHFSRTFRALLGIDPSSALAEVRLQEG</sequence>
<name>A0A1D3K8U8_PSEVE</name>
<keyword evidence="3" id="KW-0804">Transcription</keyword>
<evidence type="ECO:0000256" key="4">
    <source>
        <dbReference type="ARBA" id="ARBA00037345"/>
    </source>
</evidence>
<evidence type="ECO:0000313" key="7">
    <source>
        <dbReference type="Proteomes" id="UP000245431"/>
    </source>
</evidence>
<dbReference type="Proteomes" id="UP000245431">
    <property type="component" value="Chromosome PVE_r2"/>
</dbReference>
<evidence type="ECO:0000256" key="3">
    <source>
        <dbReference type="ARBA" id="ARBA00023163"/>
    </source>
</evidence>
<dbReference type="EMBL" id="LT599584">
    <property type="protein sequence ID" value="SBW84789.1"/>
    <property type="molecule type" value="Genomic_DNA"/>
</dbReference>
<evidence type="ECO:0000259" key="5">
    <source>
        <dbReference type="PROSITE" id="PS01124"/>
    </source>
</evidence>
<protein>
    <submittedName>
        <fullName evidence="6">AraC family transcriptional regulator</fullName>
    </submittedName>
</protein>
<accession>A0A1D3K8U8</accession>
<organism evidence="6 7">
    <name type="scientific">Pseudomonas veronii 1YdBTEX2</name>
    <dbReference type="NCBI Taxonomy" id="1295141"/>
    <lineage>
        <taxon>Bacteria</taxon>
        <taxon>Pseudomonadati</taxon>
        <taxon>Pseudomonadota</taxon>
        <taxon>Gammaproteobacteria</taxon>
        <taxon>Pseudomonadales</taxon>
        <taxon>Pseudomonadaceae</taxon>
        <taxon>Pseudomonas</taxon>
    </lineage>
</organism>
<dbReference type="InterPro" id="IPR050204">
    <property type="entry name" value="AraC_XylS_family_regulators"/>
</dbReference>
<proteinExistence type="predicted"/>
<comment type="function">
    <text evidence="4">Regulatory protein of the TOL plasmid xyl operons. XylS activates the xylXYZLTEGFJQKIH operon required for the degradation of toluene, m-xylene and p-xylene.</text>
</comment>
<dbReference type="PANTHER" id="PTHR46796">
    <property type="entry name" value="HTH-TYPE TRANSCRIPTIONAL ACTIVATOR RHAS-RELATED"/>
    <property type="match status" value="1"/>
</dbReference>
<dbReference type="GO" id="GO:0003700">
    <property type="term" value="F:DNA-binding transcription factor activity"/>
    <property type="evidence" value="ECO:0007669"/>
    <property type="project" value="InterPro"/>
</dbReference>
<feature type="domain" description="HTH araC/xylS-type" evidence="5">
    <location>
        <begin position="141"/>
        <end position="239"/>
    </location>
</feature>
<dbReference type="AlphaFoldDB" id="A0A1D3K8U8"/>
<keyword evidence="2" id="KW-0238">DNA-binding</keyword>
<evidence type="ECO:0000313" key="6">
    <source>
        <dbReference type="EMBL" id="SBW84789.1"/>
    </source>
</evidence>
<dbReference type="PROSITE" id="PS01124">
    <property type="entry name" value="HTH_ARAC_FAMILY_2"/>
    <property type="match status" value="1"/>
</dbReference>
<dbReference type="InterPro" id="IPR009057">
    <property type="entry name" value="Homeodomain-like_sf"/>
</dbReference>
<dbReference type="GO" id="GO:0043565">
    <property type="term" value="F:sequence-specific DNA binding"/>
    <property type="evidence" value="ECO:0007669"/>
    <property type="project" value="InterPro"/>
</dbReference>
<gene>
    <name evidence="6" type="ORF">PVE_R2G0764</name>
</gene>